<dbReference type="InterPro" id="IPR002933">
    <property type="entry name" value="Peptidase_M20"/>
</dbReference>
<organism evidence="11 12">
    <name type="scientific">Oceaniradius stylonematis</name>
    <dbReference type="NCBI Taxonomy" id="2184161"/>
    <lineage>
        <taxon>Bacteria</taxon>
        <taxon>Pseudomonadati</taxon>
        <taxon>Pseudomonadota</taxon>
        <taxon>Alphaproteobacteria</taxon>
        <taxon>Hyphomicrobiales</taxon>
        <taxon>Ahrensiaceae</taxon>
        <taxon>Oceaniradius</taxon>
    </lineage>
</organism>
<dbReference type="OrthoDB" id="9809784at2"/>
<comment type="similarity">
    <text evidence="2">Belongs to the peptidase M20A family. ArgE subfamily.</text>
</comment>
<dbReference type="InterPro" id="IPR050072">
    <property type="entry name" value="Peptidase_M20A"/>
</dbReference>
<keyword evidence="6" id="KW-0479">Metal-binding</keyword>
<dbReference type="GO" id="GO:0008777">
    <property type="term" value="F:acetylornithine deacetylase activity"/>
    <property type="evidence" value="ECO:0007669"/>
    <property type="project" value="UniProtKB-EC"/>
</dbReference>
<evidence type="ECO:0000256" key="7">
    <source>
        <dbReference type="ARBA" id="ARBA00022801"/>
    </source>
</evidence>
<keyword evidence="12" id="KW-1185">Reference proteome</keyword>
<keyword evidence="4" id="KW-0055">Arginine biosynthesis</keyword>
<dbReference type="InterPro" id="IPR010169">
    <property type="entry name" value="AcOrn-deacetyl"/>
</dbReference>
<dbReference type="InterPro" id="IPR036264">
    <property type="entry name" value="Bact_exopeptidase_dim_dom"/>
</dbReference>
<evidence type="ECO:0000256" key="8">
    <source>
        <dbReference type="ARBA" id="ARBA00022833"/>
    </source>
</evidence>
<evidence type="ECO:0000256" key="2">
    <source>
        <dbReference type="ARBA" id="ARBA00005691"/>
    </source>
</evidence>
<dbReference type="SUPFAM" id="SSF55031">
    <property type="entry name" value="Bacterial exopeptidase dimerisation domain"/>
    <property type="match status" value="1"/>
</dbReference>
<dbReference type="NCBIfam" id="NF005710">
    <property type="entry name" value="PRK07522.1"/>
    <property type="match status" value="1"/>
</dbReference>
<dbReference type="NCBIfam" id="TIGR01892">
    <property type="entry name" value="AcOrn-deacetyl"/>
    <property type="match status" value="1"/>
</dbReference>
<evidence type="ECO:0000256" key="9">
    <source>
        <dbReference type="ARBA" id="ARBA00023285"/>
    </source>
</evidence>
<dbReference type="InterPro" id="IPR011650">
    <property type="entry name" value="Peptidase_M20_dimer"/>
</dbReference>
<dbReference type="PROSITE" id="PS00758">
    <property type="entry name" value="ARGE_DAPE_CPG2_1"/>
    <property type="match status" value="1"/>
</dbReference>
<keyword evidence="9" id="KW-0170">Cobalt</keyword>
<evidence type="ECO:0000256" key="5">
    <source>
        <dbReference type="ARBA" id="ARBA00022605"/>
    </source>
</evidence>
<evidence type="ECO:0000256" key="1">
    <source>
        <dbReference type="ARBA" id="ARBA00001947"/>
    </source>
</evidence>
<dbReference type="GO" id="GO:0006526">
    <property type="term" value="P:L-arginine biosynthetic process"/>
    <property type="evidence" value="ECO:0007669"/>
    <property type="project" value="UniProtKB-KW"/>
</dbReference>
<dbReference type="SUPFAM" id="SSF53187">
    <property type="entry name" value="Zn-dependent exopeptidases"/>
    <property type="match status" value="1"/>
</dbReference>
<keyword evidence="7 11" id="KW-0378">Hydrolase</keyword>
<evidence type="ECO:0000259" key="10">
    <source>
        <dbReference type="Pfam" id="PF07687"/>
    </source>
</evidence>
<dbReference type="EMBL" id="QFWV02000009">
    <property type="protein sequence ID" value="RKF05559.1"/>
    <property type="molecule type" value="Genomic_DNA"/>
</dbReference>
<evidence type="ECO:0000313" key="12">
    <source>
        <dbReference type="Proteomes" id="UP000246132"/>
    </source>
</evidence>
<keyword evidence="3" id="KW-0963">Cytoplasm</keyword>
<dbReference type="InterPro" id="IPR001261">
    <property type="entry name" value="ArgE/DapE_CS"/>
</dbReference>
<dbReference type="AlphaFoldDB" id="A0A3A8A9B3"/>
<keyword evidence="5" id="KW-0028">Amino-acid biosynthesis</keyword>
<dbReference type="Pfam" id="PF01546">
    <property type="entry name" value="Peptidase_M20"/>
    <property type="match status" value="1"/>
</dbReference>
<dbReference type="Gene3D" id="3.30.70.360">
    <property type="match status" value="1"/>
</dbReference>
<proteinExistence type="inferred from homology"/>
<name>A0A3A8A9B3_9HYPH</name>
<dbReference type="Pfam" id="PF07687">
    <property type="entry name" value="M20_dimer"/>
    <property type="match status" value="1"/>
</dbReference>
<comment type="cofactor">
    <cofactor evidence="1">
        <name>Zn(2+)</name>
        <dbReference type="ChEBI" id="CHEBI:29105"/>
    </cofactor>
</comment>
<accession>A0A3A8A9B3</accession>
<dbReference type="EC" id="3.5.1.16" evidence="11"/>
<protein>
    <submittedName>
        <fullName evidence="11">Acetylornithine deacetylase</fullName>
        <ecNumber evidence="11">3.5.1.16</ecNumber>
    </submittedName>
</protein>
<dbReference type="Proteomes" id="UP000246132">
    <property type="component" value="Unassembled WGS sequence"/>
</dbReference>
<sequence>MNTRELLGRLIAFDTVSHRPNMPLIVFLRDLLEDAGADVQLISDETGTKANLYATIGPHDRPGIALSGHTDVVPVEGQAWTVPPFEMTERDGKLFGRGTADMKGFVAAATAAALKVARTDLQTPLHLAFSHDEEIGCIGVRSLIGMLAKAPFRPRFCIVGEPTSMQVGTGHKGKTALRAVCTGREAHSALAPTGVNAIHLATDLVARLRQMQADIADRGASDTAYDIAYTTVHAGIITGGVQVNIVPNRCVLDFEIRNLAEDDPAAMIASISEAAHAIAAQYHDVAPESGIEIATLFSYPGLETPVDADVVSFVKSLTGGNDTIKLAYGTEGGLFHRDLGIQTVICGPGSMAQGHKPDEFVTVEQLERCDAMLDALIDRLKGGV</sequence>
<evidence type="ECO:0000256" key="4">
    <source>
        <dbReference type="ARBA" id="ARBA00022571"/>
    </source>
</evidence>
<dbReference type="PANTHER" id="PTHR43808">
    <property type="entry name" value="ACETYLORNITHINE DEACETYLASE"/>
    <property type="match status" value="1"/>
</dbReference>
<comment type="caution">
    <text evidence="11">The sequence shown here is derived from an EMBL/GenBank/DDBJ whole genome shotgun (WGS) entry which is preliminary data.</text>
</comment>
<evidence type="ECO:0000256" key="3">
    <source>
        <dbReference type="ARBA" id="ARBA00022490"/>
    </source>
</evidence>
<feature type="domain" description="Peptidase M20 dimerisation" evidence="10">
    <location>
        <begin position="169"/>
        <end position="282"/>
    </location>
</feature>
<gene>
    <name evidence="11" type="primary">argE</name>
    <name evidence="11" type="ORF">DEM25_016795</name>
</gene>
<evidence type="ECO:0000313" key="11">
    <source>
        <dbReference type="EMBL" id="RKF05559.1"/>
    </source>
</evidence>
<evidence type="ECO:0000256" key="6">
    <source>
        <dbReference type="ARBA" id="ARBA00022723"/>
    </source>
</evidence>
<keyword evidence="8" id="KW-0862">Zinc</keyword>
<dbReference type="Gene3D" id="3.40.630.10">
    <property type="entry name" value="Zn peptidases"/>
    <property type="match status" value="1"/>
</dbReference>
<reference evidence="11 12" key="1">
    <citation type="journal article" date="2018" name="Int. J. Syst. Bacteriol.">
        <title>Oceaniradius stylonemae gen. nov., sp. nov., isolated from a red alga, Stylonema cornu-cervi.</title>
        <authorList>
            <person name="Jeong S."/>
        </authorList>
    </citation>
    <scope>NUCLEOTIDE SEQUENCE [LARGE SCALE GENOMIC DNA]</scope>
    <source>
        <strain evidence="11 12">StC1</strain>
    </source>
</reference>
<dbReference type="CDD" id="cd03894">
    <property type="entry name" value="M20_ArgE"/>
    <property type="match status" value="1"/>
</dbReference>
<dbReference type="PANTHER" id="PTHR43808:SF31">
    <property type="entry name" value="N-ACETYL-L-CITRULLINE DEACETYLASE"/>
    <property type="match status" value="1"/>
</dbReference>
<dbReference type="GO" id="GO:0046872">
    <property type="term" value="F:metal ion binding"/>
    <property type="evidence" value="ECO:0007669"/>
    <property type="project" value="UniProtKB-KW"/>
</dbReference>